<gene>
    <name evidence="2" type="ORF">EV187_0699</name>
</gene>
<sequence>MIEILLFHHGQGLTDGVLAFAETLRSAGHTVHTPDYYDGRVFATLDEGVAYRDEIGIPELANRAAAAAASLPNDLVYAGFSLGTGPAQLLAQTRPGARGALLMSGCLPSAAFETPWPTEVALAVHTTEHDPWVDLEVARGLVAEAAGSLELYPGSAHLFADPTSADYDAALAAKLEASVLEWLRALSRSARADAGSAA</sequence>
<dbReference type="InterPro" id="IPR002925">
    <property type="entry name" value="Dienelactn_hydro"/>
</dbReference>
<reference evidence="2 3" key="1">
    <citation type="submission" date="2019-02" db="EMBL/GenBank/DDBJ databases">
        <title>Genomic Encyclopedia of Type Strains, Phase IV (KMG-IV): sequencing the most valuable type-strain genomes for metagenomic binning, comparative biology and taxonomic classification.</title>
        <authorList>
            <person name="Goeker M."/>
        </authorList>
    </citation>
    <scope>NUCLEOTIDE SEQUENCE [LARGE SCALE GENOMIC DNA]</scope>
    <source>
        <strain evidence="2 3">DSM 43045</strain>
    </source>
</reference>
<dbReference type="Gene3D" id="3.40.50.1820">
    <property type="entry name" value="alpha/beta hydrolase"/>
    <property type="match status" value="1"/>
</dbReference>
<dbReference type="GO" id="GO:0016787">
    <property type="term" value="F:hydrolase activity"/>
    <property type="evidence" value="ECO:0007669"/>
    <property type="project" value="UniProtKB-KW"/>
</dbReference>
<name>A0A4Q7MNB4_9MICO</name>
<proteinExistence type="predicted"/>
<evidence type="ECO:0000313" key="2">
    <source>
        <dbReference type="EMBL" id="RZS68272.1"/>
    </source>
</evidence>
<feature type="domain" description="Dienelactone hydrolase" evidence="1">
    <location>
        <begin position="4"/>
        <end position="185"/>
    </location>
</feature>
<evidence type="ECO:0000313" key="3">
    <source>
        <dbReference type="Proteomes" id="UP000293289"/>
    </source>
</evidence>
<comment type="caution">
    <text evidence="2">The sequence shown here is derived from an EMBL/GenBank/DDBJ whole genome shotgun (WGS) entry which is preliminary data.</text>
</comment>
<dbReference type="Pfam" id="PF01738">
    <property type="entry name" value="DLH"/>
    <property type="match status" value="1"/>
</dbReference>
<protein>
    <submittedName>
        <fullName evidence="2">Dienelactone hydrolase</fullName>
    </submittedName>
</protein>
<accession>A0A4Q7MNB4</accession>
<dbReference type="Proteomes" id="UP000293289">
    <property type="component" value="Unassembled WGS sequence"/>
</dbReference>
<dbReference type="AlphaFoldDB" id="A0A4Q7MNB4"/>
<organism evidence="2 3">
    <name type="scientific">Agromyces ramosus</name>
    <dbReference type="NCBI Taxonomy" id="33879"/>
    <lineage>
        <taxon>Bacteria</taxon>
        <taxon>Bacillati</taxon>
        <taxon>Actinomycetota</taxon>
        <taxon>Actinomycetes</taxon>
        <taxon>Micrococcales</taxon>
        <taxon>Microbacteriaceae</taxon>
        <taxon>Agromyces</taxon>
    </lineage>
</organism>
<dbReference type="EMBL" id="SGWY01000001">
    <property type="protein sequence ID" value="RZS68272.1"/>
    <property type="molecule type" value="Genomic_DNA"/>
</dbReference>
<dbReference type="InterPro" id="IPR029058">
    <property type="entry name" value="AB_hydrolase_fold"/>
</dbReference>
<dbReference type="SUPFAM" id="SSF53474">
    <property type="entry name" value="alpha/beta-Hydrolases"/>
    <property type="match status" value="1"/>
</dbReference>
<dbReference type="RefSeq" id="WP_130351606.1">
    <property type="nucleotide sequence ID" value="NZ_SGWY01000001.1"/>
</dbReference>
<evidence type="ECO:0000259" key="1">
    <source>
        <dbReference type="Pfam" id="PF01738"/>
    </source>
</evidence>
<dbReference type="OrthoDB" id="2834584at2"/>
<keyword evidence="3" id="KW-1185">Reference proteome</keyword>
<keyword evidence="2" id="KW-0378">Hydrolase</keyword>